<feature type="transmembrane region" description="Helical" evidence="2">
    <location>
        <begin position="307"/>
        <end position="328"/>
    </location>
</feature>
<keyword evidence="2" id="KW-0812">Transmembrane</keyword>
<dbReference type="InterPro" id="IPR036457">
    <property type="entry name" value="PPM-type-like_dom_sf"/>
</dbReference>
<dbReference type="SMART" id="SM00332">
    <property type="entry name" value="PP2Cc"/>
    <property type="match status" value="1"/>
</dbReference>
<evidence type="ECO:0000259" key="3">
    <source>
        <dbReference type="PROSITE" id="PS51746"/>
    </source>
</evidence>
<reference evidence="4 5" key="1">
    <citation type="submission" date="2020-08" db="EMBL/GenBank/DDBJ databases">
        <title>Genome sequence of Tessaracoccus defluvii JCM 17540T.</title>
        <authorList>
            <person name="Hyun D.-W."/>
            <person name="Bae J.-W."/>
        </authorList>
    </citation>
    <scope>NUCLEOTIDE SEQUENCE [LARGE SCALE GENOMIC DNA]</scope>
    <source>
        <strain evidence="4 5">JCM 17540</strain>
    </source>
</reference>
<dbReference type="EMBL" id="CP060789">
    <property type="protein sequence ID" value="QNP55737.1"/>
    <property type="molecule type" value="Genomic_DNA"/>
</dbReference>
<accession>A0A7H0H5C1</accession>
<evidence type="ECO:0000313" key="5">
    <source>
        <dbReference type="Proteomes" id="UP000516117"/>
    </source>
</evidence>
<dbReference type="SMART" id="SM00331">
    <property type="entry name" value="PP2C_SIG"/>
    <property type="match status" value="1"/>
</dbReference>
<dbReference type="KEGG" id="tdf:H9L22_16590"/>
<feature type="region of interest" description="Disordered" evidence="1">
    <location>
        <begin position="415"/>
        <end position="479"/>
    </location>
</feature>
<organism evidence="4 5">
    <name type="scientific">Tessaracoccus defluvii</name>
    <dbReference type="NCBI Taxonomy" id="1285901"/>
    <lineage>
        <taxon>Bacteria</taxon>
        <taxon>Bacillati</taxon>
        <taxon>Actinomycetota</taxon>
        <taxon>Actinomycetes</taxon>
        <taxon>Propionibacteriales</taxon>
        <taxon>Propionibacteriaceae</taxon>
        <taxon>Tessaracoccus</taxon>
    </lineage>
</organism>
<evidence type="ECO:0000313" key="4">
    <source>
        <dbReference type="EMBL" id="QNP55737.1"/>
    </source>
</evidence>
<evidence type="ECO:0000256" key="1">
    <source>
        <dbReference type="SAM" id="MobiDB-lite"/>
    </source>
</evidence>
<keyword evidence="2" id="KW-0472">Membrane</keyword>
<keyword evidence="2" id="KW-1133">Transmembrane helix</keyword>
<dbReference type="Gene3D" id="3.60.40.10">
    <property type="entry name" value="PPM-type phosphatase domain"/>
    <property type="match status" value="1"/>
</dbReference>
<dbReference type="PROSITE" id="PS51746">
    <property type="entry name" value="PPM_2"/>
    <property type="match status" value="1"/>
</dbReference>
<dbReference type="Pfam" id="PF13672">
    <property type="entry name" value="PP2C_2"/>
    <property type="match status" value="1"/>
</dbReference>
<evidence type="ECO:0000256" key="2">
    <source>
        <dbReference type="SAM" id="Phobius"/>
    </source>
</evidence>
<name>A0A7H0H5C1_9ACTN</name>
<proteinExistence type="predicted"/>
<gene>
    <name evidence="4" type="ORF">H9L22_16590</name>
</gene>
<protein>
    <submittedName>
        <fullName evidence="4">Serine/threonine-protein phosphatase</fullName>
    </submittedName>
</protein>
<feature type="domain" description="PPM-type phosphatase" evidence="3">
    <location>
        <begin position="5"/>
        <end position="236"/>
    </location>
</feature>
<dbReference type="Proteomes" id="UP000516117">
    <property type="component" value="Chromosome"/>
</dbReference>
<keyword evidence="5" id="KW-1185">Reference proteome</keyword>
<dbReference type="SUPFAM" id="SSF81606">
    <property type="entry name" value="PP2C-like"/>
    <property type="match status" value="1"/>
</dbReference>
<dbReference type="RefSeq" id="WP_187720866.1">
    <property type="nucleotide sequence ID" value="NZ_BAABBL010000005.1"/>
</dbReference>
<dbReference type="CDD" id="cd00143">
    <property type="entry name" value="PP2Cc"/>
    <property type="match status" value="1"/>
</dbReference>
<feature type="region of interest" description="Disordered" evidence="1">
    <location>
        <begin position="261"/>
        <end position="292"/>
    </location>
</feature>
<dbReference type="AlphaFoldDB" id="A0A7H0H5C1"/>
<sequence length="479" mass="50657">MFSLRFAAHSEVGRVRKNNQDAGYASPNLLVVTDGMGGAAAGDLASAVASTEVARSDHRAESGDEMLERIAGIIARANAKLTDLIDEDLELDGMGTTFCGAMFDGRQFGLAHVGDSRGYLLRDGELTQLTHDHSWVQALIDEGKITPEQAAVHPHRSLILKVLNGQVEFEPDLELIDARLGDRIMFCSDGLSGLVSDPLLRELLSLPDINEAIARLAAAANTNGGHDNITIVIGDVVEQDDELDALPGLLVGSATEVTIPRTGQLSQASGREDRDPAYPTPPEPTNPEHDASEVARYAPAQAPRRRWPGILAVILAIALVIGGGVWVLSAYAGSRYFVADDDGYVTIYNGLPGRFLGIDLNTKVERTDIEVTDLPRFYQRAVGGIIVVSGLDSARGTTTQLRGIAERCVAVREERLRPPAVDSPTATPTPSPTSTMPGLPRGTGAPVAPGSPIATSTQGPIAVGTLTPTATEEADPEAC</sequence>
<dbReference type="InterPro" id="IPR001932">
    <property type="entry name" value="PPM-type_phosphatase-like_dom"/>
</dbReference>
<feature type="compositionally biased region" description="Low complexity" evidence="1">
    <location>
        <begin position="418"/>
        <end position="437"/>
    </location>
</feature>